<reference evidence="2 3" key="1">
    <citation type="journal article" date="2018" name="Front. Plant Sci.">
        <title>Red Clover (Trifolium pratense) and Zigzag Clover (T. medium) - A Picture of Genomic Similarities and Differences.</title>
        <authorList>
            <person name="Dluhosova J."/>
            <person name="Istvanek J."/>
            <person name="Nedelnik J."/>
            <person name="Repkova J."/>
        </authorList>
    </citation>
    <scope>NUCLEOTIDE SEQUENCE [LARGE SCALE GENOMIC DNA]</scope>
    <source>
        <strain evidence="3">cv. 10/8</strain>
        <tissue evidence="2">Leaf</tissue>
    </source>
</reference>
<keyword evidence="3" id="KW-1185">Reference proteome</keyword>
<evidence type="ECO:0000313" key="3">
    <source>
        <dbReference type="Proteomes" id="UP000265520"/>
    </source>
</evidence>
<evidence type="ECO:0000313" key="2">
    <source>
        <dbReference type="EMBL" id="MCI64504.1"/>
    </source>
</evidence>
<organism evidence="2 3">
    <name type="scientific">Trifolium medium</name>
    <dbReference type="NCBI Taxonomy" id="97028"/>
    <lineage>
        <taxon>Eukaryota</taxon>
        <taxon>Viridiplantae</taxon>
        <taxon>Streptophyta</taxon>
        <taxon>Embryophyta</taxon>
        <taxon>Tracheophyta</taxon>
        <taxon>Spermatophyta</taxon>
        <taxon>Magnoliopsida</taxon>
        <taxon>eudicotyledons</taxon>
        <taxon>Gunneridae</taxon>
        <taxon>Pentapetalae</taxon>
        <taxon>rosids</taxon>
        <taxon>fabids</taxon>
        <taxon>Fabales</taxon>
        <taxon>Fabaceae</taxon>
        <taxon>Papilionoideae</taxon>
        <taxon>50 kb inversion clade</taxon>
        <taxon>NPAAA clade</taxon>
        <taxon>Hologalegina</taxon>
        <taxon>IRL clade</taxon>
        <taxon>Trifolieae</taxon>
        <taxon>Trifolium</taxon>
    </lineage>
</organism>
<proteinExistence type="predicted"/>
<feature type="region of interest" description="Disordered" evidence="1">
    <location>
        <begin position="1"/>
        <end position="23"/>
    </location>
</feature>
<protein>
    <submittedName>
        <fullName evidence="2">Uncharacterized protein</fullName>
    </submittedName>
</protein>
<sequence length="23" mass="2231">AILTVSEGDGVRGRGSGLEEDGG</sequence>
<feature type="non-terminal residue" evidence="2">
    <location>
        <position position="1"/>
    </location>
</feature>
<evidence type="ECO:0000256" key="1">
    <source>
        <dbReference type="SAM" id="MobiDB-lite"/>
    </source>
</evidence>
<comment type="caution">
    <text evidence="2">The sequence shown here is derived from an EMBL/GenBank/DDBJ whole genome shotgun (WGS) entry which is preliminary data.</text>
</comment>
<dbReference type="AlphaFoldDB" id="A0A392TUY1"/>
<accession>A0A392TUY1</accession>
<name>A0A392TUY1_9FABA</name>
<dbReference type="EMBL" id="LXQA010657383">
    <property type="protein sequence ID" value="MCI64504.1"/>
    <property type="molecule type" value="Genomic_DNA"/>
</dbReference>
<dbReference type="Proteomes" id="UP000265520">
    <property type="component" value="Unassembled WGS sequence"/>
</dbReference>